<reference evidence="1" key="1">
    <citation type="submission" date="2020-06" db="EMBL/GenBank/DDBJ databases">
        <authorList>
            <consortium name="Plant Systems Biology data submission"/>
        </authorList>
    </citation>
    <scope>NUCLEOTIDE SEQUENCE</scope>
    <source>
        <strain evidence="1">D6</strain>
    </source>
</reference>
<proteinExistence type="predicted"/>
<dbReference type="AlphaFoldDB" id="A0A9N8DNQ8"/>
<comment type="caution">
    <text evidence="1">The sequence shown here is derived from an EMBL/GenBank/DDBJ whole genome shotgun (WGS) entry which is preliminary data.</text>
</comment>
<accession>A0A9N8DNQ8</accession>
<sequence length="165" mass="18641">MNKTEMFCCPAEETVECCSTKAAVTLVGLIKAETTNEPQLSSPGICPLSKRGPSPIEFKPHQRDVWVDCNDVPCGSPPPPKKRKPTSFEEFAALASFLKQEREVLKECKADKISTFYQRNDFDTGMVAEWRNSGNQVYSGMLERIRRLEDMEAKFGSWEEHFGGR</sequence>
<name>A0A9N8DNQ8_9STRA</name>
<protein>
    <submittedName>
        <fullName evidence="1">Uncharacterized protein</fullName>
    </submittedName>
</protein>
<evidence type="ECO:0000313" key="1">
    <source>
        <dbReference type="EMBL" id="CAB9505455.1"/>
    </source>
</evidence>
<keyword evidence="2" id="KW-1185">Reference proteome</keyword>
<dbReference type="Proteomes" id="UP001153069">
    <property type="component" value="Unassembled WGS sequence"/>
</dbReference>
<evidence type="ECO:0000313" key="2">
    <source>
        <dbReference type="Proteomes" id="UP001153069"/>
    </source>
</evidence>
<dbReference type="EMBL" id="CAICTM010000230">
    <property type="protein sequence ID" value="CAB9505455.1"/>
    <property type="molecule type" value="Genomic_DNA"/>
</dbReference>
<gene>
    <name evidence="1" type="ORF">SEMRO_231_G093740.1</name>
</gene>
<organism evidence="1 2">
    <name type="scientific">Seminavis robusta</name>
    <dbReference type="NCBI Taxonomy" id="568900"/>
    <lineage>
        <taxon>Eukaryota</taxon>
        <taxon>Sar</taxon>
        <taxon>Stramenopiles</taxon>
        <taxon>Ochrophyta</taxon>
        <taxon>Bacillariophyta</taxon>
        <taxon>Bacillariophyceae</taxon>
        <taxon>Bacillariophycidae</taxon>
        <taxon>Naviculales</taxon>
        <taxon>Naviculaceae</taxon>
        <taxon>Seminavis</taxon>
    </lineage>
</organism>